<keyword evidence="12" id="KW-1185">Reference proteome</keyword>
<dbReference type="Proteomes" id="UP000244523">
    <property type="component" value="Unassembled WGS sequence"/>
</dbReference>
<dbReference type="GO" id="GO:0042853">
    <property type="term" value="P:L-alanine catabolic process"/>
    <property type="evidence" value="ECO:0007669"/>
    <property type="project" value="InterPro"/>
</dbReference>
<gene>
    <name evidence="11" type="ORF">C8N45_104119</name>
</gene>
<comment type="caution">
    <text evidence="11">The sequence shown here is derived from an EMBL/GenBank/DDBJ whole genome shotgun (WGS) entry which is preliminary data.</text>
</comment>
<dbReference type="PIRSF" id="PIRSF000183">
    <property type="entry name" value="Alanine_dh"/>
    <property type="match status" value="1"/>
</dbReference>
<feature type="binding site" evidence="8">
    <location>
        <position position="134"/>
    </location>
    <ligand>
        <name>NAD(+)</name>
        <dbReference type="ChEBI" id="CHEBI:57540"/>
    </ligand>
</feature>
<evidence type="ECO:0000256" key="2">
    <source>
        <dbReference type="ARBA" id="ARBA00012897"/>
    </source>
</evidence>
<dbReference type="OrthoDB" id="9804592at2"/>
<name>A0A2T6KIE7_9RHOB</name>
<dbReference type="AlphaFoldDB" id="A0A2T6KIE7"/>
<evidence type="ECO:0000313" key="12">
    <source>
        <dbReference type="Proteomes" id="UP000244523"/>
    </source>
</evidence>
<dbReference type="GO" id="GO:0005886">
    <property type="term" value="C:plasma membrane"/>
    <property type="evidence" value="ECO:0007669"/>
    <property type="project" value="TreeGrafter"/>
</dbReference>
<feature type="binding site" evidence="8">
    <location>
        <begin position="239"/>
        <end position="240"/>
    </location>
    <ligand>
        <name>NAD(+)</name>
        <dbReference type="ChEBI" id="CHEBI:57540"/>
    </ligand>
</feature>
<evidence type="ECO:0000259" key="9">
    <source>
        <dbReference type="SMART" id="SM01002"/>
    </source>
</evidence>
<evidence type="ECO:0000256" key="4">
    <source>
        <dbReference type="ARBA" id="ARBA00023027"/>
    </source>
</evidence>
<feature type="domain" description="Alanine dehydrogenase/pyridine nucleotide transhydrogenase N-terminal" evidence="10">
    <location>
        <begin position="4"/>
        <end position="137"/>
    </location>
</feature>
<dbReference type="PROSITE" id="PS00837">
    <property type="entry name" value="ALADH_PNT_2"/>
    <property type="match status" value="1"/>
</dbReference>
<feature type="binding site" evidence="8">
    <location>
        <begin position="267"/>
        <end position="270"/>
    </location>
    <ligand>
        <name>NAD(+)</name>
        <dbReference type="ChEBI" id="CHEBI:57540"/>
    </ligand>
</feature>
<protein>
    <recommendedName>
        <fullName evidence="2 5">Alanine dehydrogenase</fullName>
        <ecNumber evidence="2 5">1.4.1.1</ecNumber>
    </recommendedName>
</protein>
<dbReference type="FunFam" id="3.40.50.720:FF:000049">
    <property type="entry name" value="Alanine dehydrogenase"/>
    <property type="match status" value="1"/>
</dbReference>
<feature type="binding site" evidence="8">
    <location>
        <begin position="298"/>
        <end position="301"/>
    </location>
    <ligand>
        <name>NAD(+)</name>
        <dbReference type="ChEBI" id="CHEBI:57540"/>
    </ligand>
</feature>
<dbReference type="Gene3D" id="3.40.50.720">
    <property type="entry name" value="NAD(P)-binding Rossmann-like Domain"/>
    <property type="match status" value="2"/>
</dbReference>
<dbReference type="Pfam" id="PF05222">
    <property type="entry name" value="AlaDh_PNT_N"/>
    <property type="match status" value="1"/>
</dbReference>
<evidence type="ECO:0000256" key="5">
    <source>
        <dbReference type="PIRNR" id="PIRNR000183"/>
    </source>
</evidence>
<accession>A0A2T6KIE7</accession>
<comment type="similarity">
    <text evidence="1 5">Belongs to the AlaDH/PNT family.</text>
</comment>
<organism evidence="11 12">
    <name type="scientific">Yoonia sediminilitoris</name>
    <dbReference type="NCBI Taxonomy" id="1286148"/>
    <lineage>
        <taxon>Bacteria</taxon>
        <taxon>Pseudomonadati</taxon>
        <taxon>Pseudomonadota</taxon>
        <taxon>Alphaproteobacteria</taxon>
        <taxon>Rhodobacterales</taxon>
        <taxon>Paracoccaceae</taxon>
        <taxon>Yoonia</taxon>
    </lineage>
</organism>
<dbReference type="InterPro" id="IPR008143">
    <property type="entry name" value="Ala_DH/PNT_CS2"/>
</dbReference>
<feature type="active site" description="Proton donor/acceptor" evidence="6">
    <location>
        <position position="270"/>
    </location>
</feature>
<keyword evidence="4 5" id="KW-0520">NAD</keyword>
<dbReference type="RefSeq" id="WP_108386178.1">
    <property type="nucleotide sequence ID" value="NZ_QBUD01000004.1"/>
</dbReference>
<dbReference type="PANTHER" id="PTHR42795">
    <property type="entry name" value="ALANINE DEHYDROGENASE"/>
    <property type="match status" value="1"/>
</dbReference>
<dbReference type="GO" id="GO:0000286">
    <property type="term" value="F:alanine dehydrogenase activity"/>
    <property type="evidence" value="ECO:0007669"/>
    <property type="project" value="UniProtKB-UniRule"/>
</dbReference>
<dbReference type="GO" id="GO:0000166">
    <property type="term" value="F:nucleotide binding"/>
    <property type="evidence" value="ECO:0007669"/>
    <property type="project" value="UniProtKB-KW"/>
</dbReference>
<feature type="active site" description="Proton donor/acceptor" evidence="6">
    <location>
        <position position="96"/>
    </location>
</feature>
<dbReference type="InterPro" id="IPR036291">
    <property type="entry name" value="NAD(P)-bd_dom_sf"/>
</dbReference>
<feature type="binding site" evidence="8">
    <location>
        <position position="198"/>
    </location>
    <ligand>
        <name>NAD(+)</name>
        <dbReference type="ChEBI" id="CHEBI:57540"/>
    </ligand>
</feature>
<keyword evidence="8" id="KW-0547">Nucleotide-binding</keyword>
<dbReference type="PRINTS" id="PR00945">
    <property type="entry name" value="HGRDTASE"/>
</dbReference>
<feature type="binding site" evidence="7">
    <location>
        <position position="15"/>
    </location>
    <ligand>
        <name>substrate</name>
    </ligand>
</feature>
<dbReference type="NCBIfam" id="TIGR00518">
    <property type="entry name" value="alaDH"/>
    <property type="match status" value="1"/>
</dbReference>
<dbReference type="InterPro" id="IPR007698">
    <property type="entry name" value="AlaDH/PNT_NAD(H)-bd"/>
</dbReference>
<keyword evidence="3 5" id="KW-0560">Oxidoreductase</keyword>
<evidence type="ECO:0000259" key="10">
    <source>
        <dbReference type="SMART" id="SM01003"/>
    </source>
</evidence>
<evidence type="ECO:0000256" key="8">
    <source>
        <dbReference type="PIRSR" id="PIRSR000183-3"/>
    </source>
</evidence>
<dbReference type="Pfam" id="PF01262">
    <property type="entry name" value="AlaDh_PNT_C"/>
    <property type="match status" value="1"/>
</dbReference>
<comment type="catalytic activity">
    <reaction evidence="5">
        <text>L-alanine + NAD(+) + H2O = pyruvate + NH4(+) + NADH + H(+)</text>
        <dbReference type="Rhea" id="RHEA:18405"/>
        <dbReference type="ChEBI" id="CHEBI:15361"/>
        <dbReference type="ChEBI" id="CHEBI:15377"/>
        <dbReference type="ChEBI" id="CHEBI:15378"/>
        <dbReference type="ChEBI" id="CHEBI:28938"/>
        <dbReference type="ChEBI" id="CHEBI:57540"/>
        <dbReference type="ChEBI" id="CHEBI:57945"/>
        <dbReference type="ChEBI" id="CHEBI:57972"/>
        <dbReference type="EC" id="1.4.1.1"/>
    </reaction>
</comment>
<dbReference type="SMART" id="SM01002">
    <property type="entry name" value="AlaDh_PNT_C"/>
    <property type="match status" value="1"/>
</dbReference>
<evidence type="ECO:0000256" key="6">
    <source>
        <dbReference type="PIRSR" id="PIRSR000183-1"/>
    </source>
</evidence>
<evidence type="ECO:0000256" key="3">
    <source>
        <dbReference type="ARBA" id="ARBA00023002"/>
    </source>
</evidence>
<reference evidence="11 12" key="1">
    <citation type="submission" date="2018-04" db="EMBL/GenBank/DDBJ databases">
        <title>Genomic Encyclopedia of Archaeal and Bacterial Type Strains, Phase II (KMG-II): from individual species to whole genera.</title>
        <authorList>
            <person name="Goeker M."/>
        </authorList>
    </citation>
    <scope>NUCLEOTIDE SEQUENCE [LARGE SCALE GENOMIC DNA]</scope>
    <source>
        <strain evidence="11 12">DSM 29955</strain>
    </source>
</reference>
<dbReference type="SUPFAM" id="SSF51735">
    <property type="entry name" value="NAD(P)-binding Rossmann-fold domains"/>
    <property type="match status" value="1"/>
</dbReference>
<dbReference type="SUPFAM" id="SSF52283">
    <property type="entry name" value="Formate/glycerate dehydrogenase catalytic domain-like"/>
    <property type="match status" value="1"/>
</dbReference>
<dbReference type="SMART" id="SM01003">
    <property type="entry name" value="AlaDh_PNT_N"/>
    <property type="match status" value="1"/>
</dbReference>
<feature type="domain" description="Alanine dehydrogenase/pyridine nucleotide transhydrogenase NAD(H)-binding" evidence="9">
    <location>
        <begin position="149"/>
        <end position="297"/>
    </location>
</feature>
<dbReference type="InterPro" id="IPR007886">
    <property type="entry name" value="AlaDH/PNT_N"/>
</dbReference>
<dbReference type="CDD" id="cd05305">
    <property type="entry name" value="L-AlaDH"/>
    <property type="match status" value="1"/>
</dbReference>
<evidence type="ECO:0000313" key="11">
    <source>
        <dbReference type="EMBL" id="PUB15499.1"/>
    </source>
</evidence>
<dbReference type="InterPro" id="IPR008141">
    <property type="entry name" value="Ala_DH"/>
</dbReference>
<dbReference type="EMBL" id="QBUD01000004">
    <property type="protein sequence ID" value="PUB15499.1"/>
    <property type="molecule type" value="Genomic_DNA"/>
</dbReference>
<feature type="binding site" evidence="8">
    <location>
        <position position="203"/>
    </location>
    <ligand>
        <name>NAD(+)</name>
        <dbReference type="ChEBI" id="CHEBI:57540"/>
    </ligand>
</feature>
<dbReference type="PANTHER" id="PTHR42795:SF1">
    <property type="entry name" value="ALANINE DEHYDROGENASE"/>
    <property type="match status" value="1"/>
</dbReference>
<evidence type="ECO:0000256" key="1">
    <source>
        <dbReference type="ARBA" id="ARBA00005689"/>
    </source>
</evidence>
<proteinExistence type="inferred from homology"/>
<evidence type="ECO:0000256" key="7">
    <source>
        <dbReference type="PIRSR" id="PIRSR000183-2"/>
    </source>
</evidence>
<dbReference type="EC" id="1.4.1.1" evidence="2 5"/>
<sequence>MHIGCPKEIKPQEFRVGLTPNAAREAVAHGHKVTVETNAGAGAGFPDADYKDAGAEIAGTAADVFDAADMIVKVKEPQPVERKMLREGQILFTYLHLAPDPAQTRDLMESGATCIAYETVTDDRGGLPLLAPMSEVAGKLAPQVGAWTLQKANGGRGVLMGGVPGVGPARVVVIGGGVVGTHAARIAAGMGADVTVLDRSLPRLRYLDDVFGRQFKTSYASAGNTMDLAREADLIVGAVLIPGAAAPKLISRAQLAELKPGAALVDVAIDQGGCFETSKATTHQDPIYDVDGIMHYCVANMPGAVARTSTIALGNATMPFMLSLADKGWRQACEDDPHLLAGLNVHAGQLTYYAVGKALGIDVLSPTLALRS</sequence>
<feature type="binding site" evidence="7">
    <location>
        <position position="75"/>
    </location>
    <ligand>
        <name>substrate</name>
    </ligand>
</feature>